<keyword evidence="3" id="KW-1185">Reference proteome</keyword>
<comment type="caution">
    <text evidence="2">The sequence shown here is derived from an EMBL/GenBank/DDBJ whole genome shotgun (WGS) entry which is preliminary data.</text>
</comment>
<dbReference type="RefSeq" id="WP_157347774.1">
    <property type="nucleotide sequence ID" value="NZ_WQNF01000030.1"/>
</dbReference>
<dbReference type="InterPro" id="IPR049809">
    <property type="entry name" value="YehF/YfeS-like_WGR"/>
</dbReference>
<dbReference type="InterPro" id="IPR008893">
    <property type="entry name" value="WGR_domain"/>
</dbReference>
<dbReference type="AlphaFoldDB" id="A0A844SQN6"/>
<gene>
    <name evidence="2" type="ORF">GPL21_30630</name>
</gene>
<dbReference type="Gene3D" id="2.20.140.10">
    <property type="entry name" value="WGR domain"/>
    <property type="match status" value="1"/>
</dbReference>
<dbReference type="PROSITE" id="PS51977">
    <property type="entry name" value="WGR"/>
    <property type="match status" value="1"/>
</dbReference>
<name>A0A844SQN6_9BRAD</name>
<evidence type="ECO:0000313" key="2">
    <source>
        <dbReference type="EMBL" id="MVT69453.1"/>
    </source>
</evidence>
<reference evidence="2 3" key="1">
    <citation type="submission" date="2019-12" db="EMBL/GenBank/DDBJ databases">
        <title>Draft genome sequences Bradyrhizobium cajani AMBPC1010, Bradyrhizobium pachyrhizi AMBPC1040 and Bradyrhizobium yuanmingense ALSPC3051, three plant growth promoting strains isolated from nodules of Cajanus cajan L. in Dominican Republic.</title>
        <authorList>
            <person name="Flores-Felix J.D."/>
            <person name="Araujo J."/>
            <person name="Diaz-Alcantara C."/>
            <person name="Gonzalez-Andres F."/>
            <person name="Velazquez E."/>
        </authorList>
    </citation>
    <scope>NUCLEOTIDE SEQUENCE [LARGE SCALE GENOMIC DNA]</scope>
    <source>
        <strain evidence="2 3">1040</strain>
    </source>
</reference>
<organism evidence="2 3">
    <name type="scientific">Bradyrhizobium pachyrhizi</name>
    <dbReference type="NCBI Taxonomy" id="280333"/>
    <lineage>
        <taxon>Bacteria</taxon>
        <taxon>Pseudomonadati</taxon>
        <taxon>Pseudomonadota</taxon>
        <taxon>Alphaproteobacteria</taxon>
        <taxon>Hyphomicrobiales</taxon>
        <taxon>Nitrobacteraceae</taxon>
        <taxon>Bradyrhizobium</taxon>
    </lineage>
</organism>
<proteinExistence type="predicted"/>
<dbReference type="Pfam" id="PF05406">
    <property type="entry name" value="WGR"/>
    <property type="match status" value="1"/>
</dbReference>
<dbReference type="Proteomes" id="UP000436468">
    <property type="component" value="Unassembled WGS sequence"/>
</dbReference>
<feature type="domain" description="WGR" evidence="1">
    <location>
        <begin position="1"/>
        <end position="98"/>
    </location>
</feature>
<evidence type="ECO:0000313" key="3">
    <source>
        <dbReference type="Proteomes" id="UP000436468"/>
    </source>
</evidence>
<evidence type="ECO:0000259" key="1">
    <source>
        <dbReference type="PROSITE" id="PS51977"/>
    </source>
</evidence>
<dbReference type="InterPro" id="IPR036930">
    <property type="entry name" value="WGR_dom_sf"/>
</dbReference>
<sequence>MSELTLQYLVLERRDPARNMARFYVLTIEPTLFGDTALVREWGRLGGRGRRRLDLFDGHVQAVEALESWLRRKTRRGYVQRHFSCLEPACDTPQTGRSGQNAHASISK</sequence>
<accession>A0A844SQN6</accession>
<dbReference type="SMART" id="SM00773">
    <property type="entry name" value="WGR"/>
    <property type="match status" value="1"/>
</dbReference>
<dbReference type="CDD" id="cd07996">
    <property type="entry name" value="WGR_MMR_like"/>
    <property type="match status" value="1"/>
</dbReference>
<dbReference type="SUPFAM" id="SSF142921">
    <property type="entry name" value="WGR domain-like"/>
    <property type="match status" value="1"/>
</dbReference>
<protein>
    <submittedName>
        <fullName evidence="2">WGR domain-containing protein</fullName>
    </submittedName>
</protein>
<dbReference type="EMBL" id="WQNF01000030">
    <property type="protein sequence ID" value="MVT69453.1"/>
    <property type="molecule type" value="Genomic_DNA"/>
</dbReference>